<evidence type="ECO:0000313" key="13">
    <source>
        <dbReference type="EMBL" id="KAL3655217.1"/>
    </source>
</evidence>
<evidence type="ECO:0000259" key="12">
    <source>
        <dbReference type="SMART" id="SM00810"/>
    </source>
</evidence>
<dbReference type="GO" id="GO:0004556">
    <property type="term" value="F:alpha-amylase activity"/>
    <property type="evidence" value="ECO:0007669"/>
    <property type="project" value="UniProtKB-UniRule"/>
</dbReference>
<sequence length="434" mass="48676">MTSFITHLSITLFVSFGFISVGANSTLLFQGFNWESSNKIGGWYNWLVKLVTEIADAGVTHVWLPPPSQSAAPQGYLPGRLYDLNSSKYGNQTELKKLIHALNSEGIKGVADIVINHRTAENKDIRGIWCDFEGGTPDNRLDWNASFICSDDTKYSNGLGNPDSGAGYEPAPDIDHLNPTVQRELSDWLKWLKTEIGFDGWRFSFVNGYAPNVTRIYMTESEPDFAVGDFWDPLEYDKDGTLKYNQDSHRNALGEWTKRAGGNVTTFDFTTKGILQAALSRGELWRLKDKNGNPPGLMGIMPRNALTFIDNHDTGPTQNKWPFPADHVSQGYAYILSHPGTPSVFYDHFMHWGKREEISKLSGIRARNDITSTSQVEILVADWNLYVAKIDGKVITKIGPKWDIGNLVPCNFHLAADGINYAVWEKKNITCVHY</sequence>
<keyword evidence="7" id="KW-0119">Carbohydrate metabolism</keyword>
<dbReference type="GO" id="GO:0005509">
    <property type="term" value="F:calcium ion binding"/>
    <property type="evidence" value="ECO:0007669"/>
    <property type="project" value="UniProtKB-UniRule"/>
</dbReference>
<keyword evidence="8" id="KW-0326">Glycosidase</keyword>
<feature type="domain" description="Glycosyl hydrolase family 13 catalytic" evidence="11">
    <location>
        <begin position="26"/>
        <end position="365"/>
    </location>
</feature>
<evidence type="ECO:0000256" key="10">
    <source>
        <dbReference type="PIRNR" id="PIRNR001028"/>
    </source>
</evidence>
<comment type="caution">
    <text evidence="13">The sequence shown here is derived from an EMBL/GenBank/DDBJ whole genome shotgun (WGS) entry which is preliminary data.</text>
</comment>
<dbReference type="Pfam" id="PF07821">
    <property type="entry name" value="Alpha-amyl_C2"/>
    <property type="match status" value="1"/>
</dbReference>
<dbReference type="PANTHER" id="PTHR43447">
    <property type="entry name" value="ALPHA-AMYLASE"/>
    <property type="match status" value="1"/>
</dbReference>
<evidence type="ECO:0000256" key="2">
    <source>
        <dbReference type="ARBA" id="ARBA00001913"/>
    </source>
</evidence>
<dbReference type="SUPFAM" id="SSF51445">
    <property type="entry name" value="(Trans)glycosidases"/>
    <property type="match status" value="1"/>
</dbReference>
<dbReference type="AlphaFoldDB" id="A0ABD3ELA6"/>
<proteinExistence type="inferred from homology"/>
<keyword evidence="5" id="KW-0479">Metal-binding</keyword>
<dbReference type="InterPro" id="IPR013775">
    <property type="entry name" value="A-amylase_pln"/>
</dbReference>
<evidence type="ECO:0000256" key="7">
    <source>
        <dbReference type="ARBA" id="ARBA00023277"/>
    </source>
</evidence>
<dbReference type="Pfam" id="PF00128">
    <property type="entry name" value="Alpha-amylase"/>
    <property type="match status" value="1"/>
</dbReference>
<dbReference type="CDD" id="cd11314">
    <property type="entry name" value="AmyAc_arch_bac_plant_AmyA"/>
    <property type="match status" value="1"/>
</dbReference>
<dbReference type="Gene3D" id="2.60.40.1180">
    <property type="entry name" value="Golgi alpha-mannosidase II"/>
    <property type="match status" value="1"/>
</dbReference>
<evidence type="ECO:0000256" key="8">
    <source>
        <dbReference type="ARBA" id="ARBA00023295"/>
    </source>
</evidence>
<name>A0ABD3ELA6_9LAMI</name>
<keyword evidence="14" id="KW-1185">Reference proteome</keyword>
<dbReference type="SMART" id="SM00642">
    <property type="entry name" value="Aamy"/>
    <property type="match status" value="1"/>
</dbReference>
<organism evidence="13 14">
    <name type="scientific">Castilleja foliolosa</name>
    <dbReference type="NCBI Taxonomy" id="1961234"/>
    <lineage>
        <taxon>Eukaryota</taxon>
        <taxon>Viridiplantae</taxon>
        <taxon>Streptophyta</taxon>
        <taxon>Embryophyta</taxon>
        <taxon>Tracheophyta</taxon>
        <taxon>Spermatophyta</taxon>
        <taxon>Magnoliopsida</taxon>
        <taxon>eudicotyledons</taxon>
        <taxon>Gunneridae</taxon>
        <taxon>Pentapetalae</taxon>
        <taxon>asterids</taxon>
        <taxon>lamiids</taxon>
        <taxon>Lamiales</taxon>
        <taxon>Orobanchaceae</taxon>
        <taxon>Pedicularideae</taxon>
        <taxon>Castillejinae</taxon>
        <taxon>Castilleja</taxon>
    </lineage>
</organism>
<comment type="catalytic activity">
    <reaction evidence="1 10">
        <text>Endohydrolysis of (1-&gt;4)-alpha-D-glucosidic linkages in polysaccharides containing three or more (1-&gt;4)-alpha-linked D-glucose units.</text>
        <dbReference type="EC" id="3.2.1.1"/>
    </reaction>
</comment>
<evidence type="ECO:0000256" key="5">
    <source>
        <dbReference type="ARBA" id="ARBA00022723"/>
    </source>
</evidence>
<evidence type="ECO:0000256" key="3">
    <source>
        <dbReference type="ARBA" id="ARBA00008061"/>
    </source>
</evidence>
<dbReference type="PIRSF" id="PIRSF001028">
    <property type="entry name" value="Alph-amls_plant"/>
    <property type="match status" value="1"/>
</dbReference>
<keyword evidence="6" id="KW-0378">Hydrolase</keyword>
<comment type="similarity">
    <text evidence="3 10">Belongs to the glycosyl hydrolase 13 family.</text>
</comment>
<dbReference type="InterPro" id="IPR006047">
    <property type="entry name" value="GH13_cat_dom"/>
</dbReference>
<dbReference type="EC" id="3.2.1.1" evidence="4 10"/>
<evidence type="ECO:0000256" key="9">
    <source>
        <dbReference type="ARBA" id="ARBA00030238"/>
    </source>
</evidence>
<evidence type="ECO:0000259" key="11">
    <source>
        <dbReference type="SMART" id="SM00642"/>
    </source>
</evidence>
<protein>
    <recommendedName>
        <fullName evidence="4 10">Alpha-amylase</fullName>
        <ecNumber evidence="4 10">3.2.1.1</ecNumber>
    </recommendedName>
    <alternativeName>
        <fullName evidence="9 10">1,4-alpha-D-glucan glucanohydrolase</fullName>
    </alternativeName>
</protein>
<feature type="domain" description="Alpha-amylase C-terminal beta-sheet" evidence="12">
    <location>
        <begin position="366"/>
        <end position="426"/>
    </location>
</feature>
<dbReference type="SUPFAM" id="SSF51011">
    <property type="entry name" value="Glycosyl hydrolase domain"/>
    <property type="match status" value="1"/>
</dbReference>
<gene>
    <name evidence="13" type="ORF">CASFOL_001003</name>
</gene>
<accession>A0ABD3ELA6</accession>
<dbReference type="InterPro" id="IPR013780">
    <property type="entry name" value="Glyco_hydro_b"/>
</dbReference>
<evidence type="ECO:0000313" key="14">
    <source>
        <dbReference type="Proteomes" id="UP001632038"/>
    </source>
</evidence>
<evidence type="ECO:0000256" key="6">
    <source>
        <dbReference type="ARBA" id="ARBA00022801"/>
    </source>
</evidence>
<evidence type="ECO:0000256" key="1">
    <source>
        <dbReference type="ARBA" id="ARBA00000548"/>
    </source>
</evidence>
<comment type="cofactor">
    <cofactor evidence="2 10">
        <name>Ca(2+)</name>
        <dbReference type="ChEBI" id="CHEBI:29108"/>
    </cofactor>
</comment>
<evidence type="ECO:0000256" key="4">
    <source>
        <dbReference type="ARBA" id="ARBA00012595"/>
    </source>
</evidence>
<dbReference type="InterPro" id="IPR012850">
    <property type="entry name" value="A-amylase_bs_C"/>
</dbReference>
<dbReference type="Proteomes" id="UP001632038">
    <property type="component" value="Unassembled WGS sequence"/>
</dbReference>
<reference evidence="14" key="1">
    <citation type="journal article" date="2024" name="IScience">
        <title>Strigolactones Initiate the Formation of Haustorium-like Structures in Castilleja.</title>
        <authorList>
            <person name="Buerger M."/>
            <person name="Peterson D."/>
            <person name="Chory J."/>
        </authorList>
    </citation>
    <scope>NUCLEOTIDE SEQUENCE [LARGE SCALE GENOMIC DNA]</scope>
</reference>
<dbReference type="SMART" id="SM00810">
    <property type="entry name" value="Alpha-amyl_C2"/>
    <property type="match status" value="1"/>
</dbReference>
<dbReference type="Gene3D" id="3.20.20.80">
    <property type="entry name" value="Glycosidases"/>
    <property type="match status" value="1"/>
</dbReference>
<dbReference type="EMBL" id="JAVIJP010000002">
    <property type="protein sequence ID" value="KAL3655217.1"/>
    <property type="molecule type" value="Genomic_DNA"/>
</dbReference>
<dbReference type="InterPro" id="IPR017853">
    <property type="entry name" value="GH"/>
</dbReference>